<dbReference type="VEuPathDB" id="AmoebaDB:NAEGRDRAFT_68752"/>
<evidence type="ECO:0000313" key="1">
    <source>
        <dbReference type="EMBL" id="EFC43389.1"/>
    </source>
</evidence>
<keyword evidence="2" id="KW-1185">Reference proteome</keyword>
<dbReference type="EMBL" id="GG738874">
    <property type="protein sequence ID" value="EFC43389.1"/>
    <property type="molecule type" value="Genomic_DNA"/>
</dbReference>
<proteinExistence type="predicted"/>
<organism evidence="2">
    <name type="scientific">Naegleria gruberi</name>
    <name type="common">Amoeba</name>
    <dbReference type="NCBI Taxonomy" id="5762"/>
    <lineage>
        <taxon>Eukaryota</taxon>
        <taxon>Discoba</taxon>
        <taxon>Heterolobosea</taxon>
        <taxon>Tetramitia</taxon>
        <taxon>Eutetramitia</taxon>
        <taxon>Vahlkampfiidae</taxon>
        <taxon>Naegleria</taxon>
    </lineage>
</organism>
<dbReference type="Proteomes" id="UP000006671">
    <property type="component" value="Unassembled WGS sequence"/>
</dbReference>
<reference evidence="1 2" key="1">
    <citation type="journal article" date="2010" name="Cell">
        <title>The genome of Naegleria gruberi illuminates early eukaryotic versatility.</title>
        <authorList>
            <person name="Fritz-Laylin L.K."/>
            <person name="Prochnik S.E."/>
            <person name="Ginger M.L."/>
            <person name="Dacks J.B."/>
            <person name="Carpenter M.L."/>
            <person name="Field M.C."/>
            <person name="Kuo A."/>
            <person name="Paredez A."/>
            <person name="Chapman J."/>
            <person name="Pham J."/>
            <person name="Shu S."/>
            <person name="Neupane R."/>
            <person name="Cipriano M."/>
            <person name="Mancuso J."/>
            <person name="Tu H."/>
            <person name="Salamov A."/>
            <person name="Lindquist E."/>
            <person name="Shapiro H."/>
            <person name="Lucas S."/>
            <person name="Grigoriev I.V."/>
            <person name="Cande W.Z."/>
            <person name="Fulton C."/>
            <person name="Rokhsar D.S."/>
            <person name="Dawson S.C."/>
        </authorList>
    </citation>
    <scope>NUCLEOTIDE SEQUENCE [LARGE SCALE GENOMIC DNA]</scope>
    <source>
        <strain evidence="1 2">NEG-M</strain>
    </source>
</reference>
<dbReference type="RefSeq" id="XP_002676133.1">
    <property type="nucleotide sequence ID" value="XM_002676087.1"/>
</dbReference>
<dbReference type="InParanoid" id="D2VIP8"/>
<dbReference type="GeneID" id="8852177"/>
<name>D2VIP8_NAEGR</name>
<gene>
    <name evidence="1" type="ORF">NAEGRDRAFT_68752</name>
</gene>
<accession>D2VIP8</accession>
<dbReference type="KEGG" id="ngr:NAEGRDRAFT_68752"/>
<sequence length="176" mass="20666">MVTTMNQVLPSEIIGHIFEYLPWTYFSSLFKEDPCLIATCCGHQTIQQKLMFNYIASLQIDDNNQSRYFNTKRSNIASHRRKYFNRGKEFVDPITKVVHTPNQTLMIFYPRKSLVVLFEIIGPYLKRRIYDISSGGDNYAIMEHDAKIRKRFLSHFGKIVQSLKLYQCRSGAVVRR</sequence>
<protein>
    <submittedName>
        <fullName evidence="1">Predicted protein</fullName>
    </submittedName>
</protein>
<dbReference type="AlphaFoldDB" id="D2VIP8"/>
<evidence type="ECO:0000313" key="2">
    <source>
        <dbReference type="Proteomes" id="UP000006671"/>
    </source>
</evidence>